<name>A0A251S5V2_HELAN</name>
<proteinExistence type="predicted"/>
<evidence type="ECO:0000313" key="2">
    <source>
        <dbReference type="Proteomes" id="UP000215914"/>
    </source>
</evidence>
<dbReference type="Proteomes" id="UP000215914">
    <property type="component" value="Chromosome 15"/>
</dbReference>
<accession>A0A251S5V2</accession>
<evidence type="ECO:0008006" key="3">
    <source>
        <dbReference type="Google" id="ProtNLM"/>
    </source>
</evidence>
<gene>
    <name evidence="1" type="ORF">HannXRQ_Chr15g0469871</name>
</gene>
<protein>
    <recommendedName>
        <fullName evidence="3">Reverse transcriptase zinc-binding domain-containing protein</fullName>
    </recommendedName>
</protein>
<reference evidence="2" key="1">
    <citation type="journal article" date="2017" name="Nature">
        <title>The sunflower genome provides insights into oil metabolism, flowering and Asterid evolution.</title>
        <authorList>
            <person name="Badouin H."/>
            <person name="Gouzy J."/>
            <person name="Grassa C.J."/>
            <person name="Murat F."/>
            <person name="Staton S.E."/>
            <person name="Cottret L."/>
            <person name="Lelandais-Briere C."/>
            <person name="Owens G.L."/>
            <person name="Carrere S."/>
            <person name="Mayjonade B."/>
            <person name="Legrand L."/>
            <person name="Gill N."/>
            <person name="Kane N.C."/>
            <person name="Bowers J.E."/>
            <person name="Hubner S."/>
            <person name="Bellec A."/>
            <person name="Berard A."/>
            <person name="Berges H."/>
            <person name="Blanchet N."/>
            <person name="Boniface M.C."/>
            <person name="Brunel D."/>
            <person name="Catrice O."/>
            <person name="Chaidir N."/>
            <person name="Claudel C."/>
            <person name="Donnadieu C."/>
            <person name="Faraut T."/>
            <person name="Fievet G."/>
            <person name="Helmstetter N."/>
            <person name="King M."/>
            <person name="Knapp S.J."/>
            <person name="Lai Z."/>
            <person name="Le Paslier M.C."/>
            <person name="Lippi Y."/>
            <person name="Lorenzon L."/>
            <person name="Mandel J.R."/>
            <person name="Marage G."/>
            <person name="Marchand G."/>
            <person name="Marquand E."/>
            <person name="Bret-Mestries E."/>
            <person name="Morien E."/>
            <person name="Nambeesan S."/>
            <person name="Nguyen T."/>
            <person name="Pegot-Espagnet P."/>
            <person name="Pouilly N."/>
            <person name="Raftis F."/>
            <person name="Sallet E."/>
            <person name="Schiex T."/>
            <person name="Thomas J."/>
            <person name="Vandecasteele C."/>
            <person name="Vares D."/>
            <person name="Vear F."/>
            <person name="Vautrin S."/>
            <person name="Crespi M."/>
            <person name="Mangin B."/>
            <person name="Burke J.M."/>
            <person name="Salse J."/>
            <person name="Munos S."/>
            <person name="Vincourt P."/>
            <person name="Rieseberg L.H."/>
            <person name="Langlade N.B."/>
        </authorList>
    </citation>
    <scope>NUCLEOTIDE SEQUENCE [LARGE SCALE GENOMIC DNA]</scope>
    <source>
        <strain evidence="2">cv. SF193</strain>
    </source>
</reference>
<keyword evidence="2" id="KW-1185">Reference proteome</keyword>
<dbReference type="EMBL" id="CM007904">
    <property type="protein sequence ID" value="OTF94234.1"/>
    <property type="molecule type" value="Genomic_DNA"/>
</dbReference>
<evidence type="ECO:0000313" key="1">
    <source>
        <dbReference type="EMBL" id="OTF94234.1"/>
    </source>
</evidence>
<dbReference type="AlphaFoldDB" id="A0A251S5V2"/>
<sequence>MANGAGPSLNKGSLVARNINIDFQLYPLCADDIEIAEHLFVSCHFSQTVWQVIALWCNILSVFAFRISDILEMQNYIPTSKKKKVLNVVFITVFRSIWKMRNESLFSQKAPSIAKVVEEVKTLGFLRIRNRSRTLTMTWDD</sequence>
<dbReference type="PANTHER" id="PTHR33116:SF78">
    <property type="entry name" value="OS12G0587133 PROTEIN"/>
    <property type="match status" value="1"/>
</dbReference>
<dbReference type="InParanoid" id="A0A251S5V2"/>
<organism evidence="1 2">
    <name type="scientific">Helianthus annuus</name>
    <name type="common">Common sunflower</name>
    <dbReference type="NCBI Taxonomy" id="4232"/>
    <lineage>
        <taxon>Eukaryota</taxon>
        <taxon>Viridiplantae</taxon>
        <taxon>Streptophyta</taxon>
        <taxon>Embryophyta</taxon>
        <taxon>Tracheophyta</taxon>
        <taxon>Spermatophyta</taxon>
        <taxon>Magnoliopsida</taxon>
        <taxon>eudicotyledons</taxon>
        <taxon>Gunneridae</taxon>
        <taxon>Pentapetalae</taxon>
        <taxon>asterids</taxon>
        <taxon>campanulids</taxon>
        <taxon>Asterales</taxon>
        <taxon>Asteraceae</taxon>
        <taxon>Asteroideae</taxon>
        <taxon>Heliantheae alliance</taxon>
        <taxon>Heliantheae</taxon>
        <taxon>Helianthus</taxon>
    </lineage>
</organism>
<dbReference type="PANTHER" id="PTHR33116">
    <property type="entry name" value="REVERSE TRANSCRIPTASE ZINC-BINDING DOMAIN-CONTAINING PROTEIN-RELATED-RELATED"/>
    <property type="match status" value="1"/>
</dbReference>